<accession>A0ABD2NL17</accession>
<organism evidence="2 3">
    <name type="scientific">Cryptolaemus montrouzieri</name>
    <dbReference type="NCBI Taxonomy" id="559131"/>
    <lineage>
        <taxon>Eukaryota</taxon>
        <taxon>Metazoa</taxon>
        <taxon>Ecdysozoa</taxon>
        <taxon>Arthropoda</taxon>
        <taxon>Hexapoda</taxon>
        <taxon>Insecta</taxon>
        <taxon>Pterygota</taxon>
        <taxon>Neoptera</taxon>
        <taxon>Endopterygota</taxon>
        <taxon>Coleoptera</taxon>
        <taxon>Polyphaga</taxon>
        <taxon>Cucujiformia</taxon>
        <taxon>Coccinelloidea</taxon>
        <taxon>Coccinellidae</taxon>
        <taxon>Scymninae</taxon>
        <taxon>Scymnini</taxon>
        <taxon>Cryptolaemus</taxon>
    </lineage>
</organism>
<protein>
    <submittedName>
        <fullName evidence="2">Uncharacterized protein</fullName>
    </submittedName>
</protein>
<evidence type="ECO:0000256" key="1">
    <source>
        <dbReference type="SAM" id="MobiDB-lite"/>
    </source>
</evidence>
<reference evidence="2 3" key="1">
    <citation type="journal article" date="2021" name="BMC Biol.">
        <title>Horizontally acquired antibacterial genes associated with adaptive radiation of ladybird beetles.</title>
        <authorList>
            <person name="Li H.S."/>
            <person name="Tang X.F."/>
            <person name="Huang Y.H."/>
            <person name="Xu Z.Y."/>
            <person name="Chen M.L."/>
            <person name="Du X.Y."/>
            <person name="Qiu B.Y."/>
            <person name="Chen P.T."/>
            <person name="Zhang W."/>
            <person name="Slipinski A."/>
            <person name="Escalona H.E."/>
            <person name="Waterhouse R.M."/>
            <person name="Zwick A."/>
            <person name="Pang H."/>
        </authorList>
    </citation>
    <scope>NUCLEOTIDE SEQUENCE [LARGE SCALE GENOMIC DNA]</scope>
    <source>
        <strain evidence="2">SYSU2018</strain>
    </source>
</reference>
<gene>
    <name evidence="2" type="ORF">HHI36_016878</name>
</gene>
<comment type="caution">
    <text evidence="2">The sequence shown here is derived from an EMBL/GenBank/DDBJ whole genome shotgun (WGS) entry which is preliminary data.</text>
</comment>
<proteinExistence type="predicted"/>
<dbReference type="EMBL" id="JABFTP020000124">
    <property type="protein sequence ID" value="KAL3279368.1"/>
    <property type="molecule type" value="Genomic_DNA"/>
</dbReference>
<name>A0ABD2NL17_9CUCU</name>
<dbReference type="Proteomes" id="UP001516400">
    <property type="component" value="Unassembled WGS sequence"/>
</dbReference>
<evidence type="ECO:0000313" key="3">
    <source>
        <dbReference type="Proteomes" id="UP001516400"/>
    </source>
</evidence>
<keyword evidence="3" id="KW-1185">Reference proteome</keyword>
<sequence>SRMSKYSHGNEKIKKKGETKKEKEEPAAKSKRRSKTTPPEEKRTELTGKVMKEISLFYSLAIHNNPDDKQAMNNAIWA</sequence>
<feature type="region of interest" description="Disordered" evidence="1">
    <location>
        <begin position="1"/>
        <end position="47"/>
    </location>
</feature>
<feature type="compositionally biased region" description="Basic and acidic residues" evidence="1">
    <location>
        <begin position="38"/>
        <end position="47"/>
    </location>
</feature>
<feature type="non-terminal residue" evidence="2">
    <location>
        <position position="1"/>
    </location>
</feature>
<evidence type="ECO:0000313" key="2">
    <source>
        <dbReference type="EMBL" id="KAL3279368.1"/>
    </source>
</evidence>
<dbReference type="AlphaFoldDB" id="A0ABD2NL17"/>
<feature type="compositionally biased region" description="Basic and acidic residues" evidence="1">
    <location>
        <begin position="19"/>
        <end position="28"/>
    </location>
</feature>